<reference evidence="4 5" key="1">
    <citation type="journal article" date="2010" name="Nature">
        <title>Genome sequencing and analysis of the model grass Brachypodium distachyon.</title>
        <authorList>
            <consortium name="International Brachypodium Initiative"/>
        </authorList>
    </citation>
    <scope>NUCLEOTIDE SEQUENCE [LARGE SCALE GENOMIC DNA]</scope>
    <source>
        <strain evidence="4 5">Bd21</strain>
    </source>
</reference>
<keyword evidence="1" id="KW-0805">Transcription regulation</keyword>
<evidence type="ECO:0000313" key="6">
    <source>
        <dbReference type="Proteomes" id="UP000008810"/>
    </source>
</evidence>
<evidence type="ECO:0000313" key="5">
    <source>
        <dbReference type="EnsemblPlants" id="KQK16869"/>
    </source>
</evidence>
<dbReference type="RefSeq" id="XP_003560375.1">
    <property type="nucleotide sequence ID" value="XM_003560327.4"/>
</dbReference>
<dbReference type="InterPro" id="IPR059002">
    <property type="entry name" value="IBH1_N"/>
</dbReference>
<dbReference type="AlphaFoldDB" id="A0A0Q3H2Q1"/>
<dbReference type="InterPro" id="IPR044660">
    <property type="entry name" value="IBH1-like"/>
</dbReference>
<dbReference type="Proteomes" id="UP000008810">
    <property type="component" value="Chromosome 1"/>
</dbReference>
<reference evidence="4" key="2">
    <citation type="submission" date="2017-06" db="EMBL/GenBank/DDBJ databases">
        <title>WGS assembly of Brachypodium distachyon.</title>
        <authorList>
            <consortium name="The International Brachypodium Initiative"/>
            <person name="Lucas S."/>
            <person name="Harmon-Smith M."/>
            <person name="Lail K."/>
            <person name="Tice H."/>
            <person name="Grimwood J."/>
            <person name="Bruce D."/>
            <person name="Barry K."/>
            <person name="Shu S."/>
            <person name="Lindquist E."/>
            <person name="Wang M."/>
            <person name="Pitluck S."/>
            <person name="Vogel J.P."/>
            <person name="Garvin D.F."/>
            <person name="Mockler T.C."/>
            <person name="Schmutz J."/>
            <person name="Rokhsar D."/>
            <person name="Bevan M.W."/>
        </authorList>
    </citation>
    <scope>NUCLEOTIDE SEQUENCE</scope>
    <source>
        <strain evidence="4">Bd21</strain>
    </source>
</reference>
<sequence>MQGPNTSTSSTKSFKQVFLKNLLHSLACLHAHTSTTAMSVHDRKLAVKSAADVAMAAARSSSGAGDVGAARWPKAILFSASGACKARRSCRRCRRWKRSSASGANGVAVDDDVVARRMLRKKAMALREVIPGGRDAADMEDEASLLKEAMDYAVHLRAQVDVLRRVSEVAAVQRSG</sequence>
<accession>A0A0Q3H2Q1</accession>
<evidence type="ECO:0000256" key="1">
    <source>
        <dbReference type="ARBA" id="ARBA00023015"/>
    </source>
</evidence>
<dbReference type="PANTHER" id="PTHR33124:SF2">
    <property type="entry name" value="OS06G0653200 PROTEIN"/>
    <property type="match status" value="1"/>
</dbReference>
<dbReference type="GO" id="GO:0006355">
    <property type="term" value="P:regulation of DNA-templated transcription"/>
    <property type="evidence" value="ECO:0007669"/>
    <property type="project" value="InterPro"/>
</dbReference>
<keyword evidence="6" id="KW-1185">Reference proteome</keyword>
<proteinExistence type="predicted"/>
<organism evidence="4">
    <name type="scientific">Brachypodium distachyon</name>
    <name type="common">Purple false brome</name>
    <name type="synonym">Trachynia distachya</name>
    <dbReference type="NCBI Taxonomy" id="15368"/>
    <lineage>
        <taxon>Eukaryota</taxon>
        <taxon>Viridiplantae</taxon>
        <taxon>Streptophyta</taxon>
        <taxon>Embryophyta</taxon>
        <taxon>Tracheophyta</taxon>
        <taxon>Spermatophyta</taxon>
        <taxon>Magnoliopsida</taxon>
        <taxon>Liliopsida</taxon>
        <taxon>Poales</taxon>
        <taxon>Poaceae</taxon>
        <taxon>BOP clade</taxon>
        <taxon>Pooideae</taxon>
        <taxon>Stipodae</taxon>
        <taxon>Brachypodieae</taxon>
        <taxon>Brachypodium</taxon>
    </lineage>
</organism>
<dbReference type="FunCoup" id="A0A0Q3H2Q1">
    <property type="interactions" value="64"/>
</dbReference>
<dbReference type="GeneID" id="100846159"/>
<reference evidence="5" key="3">
    <citation type="submission" date="2018-08" db="UniProtKB">
        <authorList>
            <consortium name="EnsemblPlants"/>
        </authorList>
    </citation>
    <scope>IDENTIFICATION</scope>
    <source>
        <strain evidence="5">cv. Bd21</strain>
    </source>
</reference>
<dbReference type="STRING" id="15368.A0A0Q3H2Q1"/>
<dbReference type="EnsemblPlants" id="KQK16869">
    <property type="protein sequence ID" value="KQK16869"/>
    <property type="gene ID" value="BRADI_1g31161v3"/>
</dbReference>
<keyword evidence="2" id="KW-0804">Transcription</keyword>
<gene>
    <name evidence="5" type="primary">LOC100846159</name>
    <name evidence="4" type="ORF">BRADI_1g31161v3</name>
</gene>
<dbReference type="PANTHER" id="PTHR33124">
    <property type="entry name" value="TRANSCRIPTION FACTOR IBH1-LIKE 1"/>
    <property type="match status" value="1"/>
</dbReference>
<evidence type="ECO:0000256" key="2">
    <source>
        <dbReference type="ARBA" id="ARBA00023163"/>
    </source>
</evidence>
<evidence type="ECO:0000313" key="4">
    <source>
        <dbReference type="EMBL" id="KQK16869.1"/>
    </source>
</evidence>
<dbReference type="Pfam" id="PF26576">
    <property type="entry name" value="IBH1_N"/>
    <property type="match status" value="1"/>
</dbReference>
<dbReference type="EMBL" id="CM000880">
    <property type="protein sequence ID" value="KQK16869.1"/>
    <property type="molecule type" value="Genomic_DNA"/>
</dbReference>
<name>A0A0Q3H2Q1_BRADI</name>
<dbReference type="OrthoDB" id="1922093at2759"/>
<protein>
    <recommendedName>
        <fullName evidence="3">IBH1-like N-terminal domain-containing protein</fullName>
    </recommendedName>
</protein>
<feature type="domain" description="IBH1-like N-terminal" evidence="3">
    <location>
        <begin position="12"/>
        <end position="60"/>
    </location>
</feature>
<dbReference type="KEGG" id="bdi:100846159"/>
<dbReference type="Gramene" id="KQK16869">
    <property type="protein sequence ID" value="KQK16869"/>
    <property type="gene ID" value="BRADI_1g31161v3"/>
</dbReference>
<evidence type="ECO:0000259" key="3">
    <source>
        <dbReference type="Pfam" id="PF26576"/>
    </source>
</evidence>